<feature type="transmembrane region" description="Helical" evidence="14">
    <location>
        <begin position="502"/>
        <end position="523"/>
    </location>
</feature>
<accession>A0A6M2EL94</accession>
<reference evidence="17" key="1">
    <citation type="submission" date="2020-03" db="EMBL/GenBank/DDBJ databases">
        <authorList>
            <person name="Zhang R."/>
        </authorList>
    </citation>
    <scope>NUCLEOTIDE SEQUENCE</scope>
</reference>
<evidence type="ECO:0000256" key="13">
    <source>
        <dbReference type="ARBA" id="ARBA00069035"/>
    </source>
</evidence>
<evidence type="ECO:0000256" key="2">
    <source>
        <dbReference type="ARBA" id="ARBA00004141"/>
    </source>
</evidence>
<dbReference type="GO" id="GO:0016020">
    <property type="term" value="C:membrane"/>
    <property type="evidence" value="ECO:0007669"/>
    <property type="project" value="UniProtKB-SubCell"/>
</dbReference>
<evidence type="ECO:0000259" key="15">
    <source>
        <dbReference type="Pfam" id="PF09258"/>
    </source>
</evidence>
<evidence type="ECO:0000256" key="3">
    <source>
        <dbReference type="ARBA" id="ARBA00004991"/>
    </source>
</evidence>
<feature type="transmembrane region" description="Helical" evidence="14">
    <location>
        <begin position="418"/>
        <end position="439"/>
    </location>
</feature>
<comment type="subcellular location">
    <subcellularLocation>
        <location evidence="2">Membrane</location>
        <topology evidence="2">Multi-pass membrane protein</topology>
    </subcellularLocation>
</comment>
<keyword evidence="7 14" id="KW-0812">Transmembrane</keyword>
<evidence type="ECO:0000256" key="1">
    <source>
        <dbReference type="ARBA" id="ARBA00001936"/>
    </source>
</evidence>
<organism evidence="17">
    <name type="scientific">Populus davidiana</name>
    <dbReference type="NCBI Taxonomy" id="266767"/>
    <lineage>
        <taxon>Eukaryota</taxon>
        <taxon>Viridiplantae</taxon>
        <taxon>Streptophyta</taxon>
        <taxon>Embryophyta</taxon>
        <taxon>Tracheophyta</taxon>
        <taxon>Spermatophyta</taxon>
        <taxon>Magnoliopsida</taxon>
        <taxon>eudicotyledons</taxon>
        <taxon>Gunneridae</taxon>
        <taxon>Pentapetalae</taxon>
        <taxon>rosids</taxon>
        <taxon>fabids</taxon>
        <taxon>Malpighiales</taxon>
        <taxon>Salicaceae</taxon>
        <taxon>Saliceae</taxon>
        <taxon>Populus</taxon>
    </lineage>
</organism>
<dbReference type="InterPro" id="IPR029044">
    <property type="entry name" value="Nucleotide-diphossugar_trans"/>
</dbReference>
<dbReference type="InterPro" id="IPR023296">
    <property type="entry name" value="Glyco_hydro_beta-prop_sf"/>
</dbReference>
<keyword evidence="12" id="KW-0464">Manganese</keyword>
<sequence length="787" mass="89279">MGVYEAGVNGTEGTATATTCSRSNTSMRCWCRWRWENHQQQQQQQQHNVLRQRLVSLVFSSGFTFFLGYLVLYGSIGMFYAWLMFSKPYLRSTNASVGLKSPGCQEDNEGSWSIGVFYGDSPFSLKPIEAMNEWRDEGAAWPIANPVVTCASLSDAGFPSNFVADPFLYVQGDTLFLFYETKSSITSQGDIGVAKSIDKGATWQQLGIALDEDWHLSYPYVFNYLGQIYMMPESSQTGELRLYRALNFPLQWTLDKVLIKNPLVDSFIINRAGEYWLFGSDHSGVGTRKNGQLEIWYSSSPLGPWKPHKKNPIYNADKSVGARNGGRPFVYDGNLYRVGQDCGETYGRRVRIFKVEVLTKDDYKEVEVPLGFEESNKGPNAWNGARYHHLDVQQLSSGKWIAVMDGDRVPSGDPVHRFILGSASFAAVTVVVVVLGVLLGAVKCIIPLNWCAHLSAKRNNAFLGRERSNLFSSKVRRFCSRLNRVPLCVRGKIKPNTWAGKLVLAVIFAVGVAMMCTGVKYFYGGNGAEEAYPLNGSFSQFTLLTMTYDARLWNLKMYVRHYSRCSSVKEIIVVWNKGIPPRSSDLDSTVPVRIRVEDQNSLNNRFKKDTMIKTRAVLELDDDIMMSCDDIERGFNVWRQHPDRIVGFYPRLVRGSPLKYRDEKYARRHESYNMILTGAAFIDRTLAFERYWSSEAKAGRELVDSYFNCEDVLLNYLYANASSSQTVEYVRPTWVIDTSKFTGVAISKNTNVHYKIRSNCLLKFSEIYGSIAGRKWEFNGRKDGWDL</sequence>
<evidence type="ECO:0000256" key="12">
    <source>
        <dbReference type="ARBA" id="ARBA00023211"/>
    </source>
</evidence>
<protein>
    <recommendedName>
        <fullName evidence="13">Glucosamine inositolphosphorylceramide transferase 1</fullName>
    </recommendedName>
</protein>
<dbReference type="FunFam" id="2.115.10.20:FF:000004">
    <property type="entry name" value="Glucosamine inositolphosphorylceramide transferase 1"/>
    <property type="match status" value="1"/>
</dbReference>
<comment type="pathway">
    <text evidence="3">Sphingolipid metabolism.</text>
</comment>
<evidence type="ECO:0000256" key="4">
    <source>
        <dbReference type="ARBA" id="ARBA00005189"/>
    </source>
</evidence>
<comment type="similarity">
    <text evidence="5">Belongs to the glycosyltransferase 64 family.</text>
</comment>
<comment type="pathway">
    <text evidence="4">Lipid metabolism.</text>
</comment>
<evidence type="ECO:0000256" key="14">
    <source>
        <dbReference type="SAM" id="Phobius"/>
    </source>
</evidence>
<evidence type="ECO:0000256" key="10">
    <source>
        <dbReference type="ARBA" id="ARBA00023136"/>
    </source>
</evidence>
<dbReference type="SUPFAM" id="SSF53448">
    <property type="entry name" value="Nucleotide-diphospho-sugar transferases"/>
    <property type="match status" value="1"/>
</dbReference>
<feature type="domain" description="Glucosamine inositolphosphorylceramide transferase 1 N-terminal" evidence="16">
    <location>
        <begin position="104"/>
        <end position="407"/>
    </location>
</feature>
<dbReference type="Pfam" id="PF24793">
    <property type="entry name" value="GINT1_N"/>
    <property type="match status" value="1"/>
</dbReference>
<proteinExistence type="inferred from homology"/>
<evidence type="ECO:0000256" key="11">
    <source>
        <dbReference type="ARBA" id="ARBA00023157"/>
    </source>
</evidence>
<dbReference type="Gene3D" id="2.115.10.20">
    <property type="entry name" value="Glycosyl hydrolase domain, family 43"/>
    <property type="match status" value="1"/>
</dbReference>
<feature type="transmembrane region" description="Helical" evidence="14">
    <location>
        <begin position="54"/>
        <end position="83"/>
    </location>
</feature>
<comment type="cofactor">
    <cofactor evidence="1">
        <name>Mn(2+)</name>
        <dbReference type="ChEBI" id="CHEBI:29035"/>
    </cofactor>
</comment>
<dbReference type="PANTHER" id="PTHR48261:SF6">
    <property type="entry name" value="GLYCOSYLTRANSFERASE FAMILY PROTEIN"/>
    <property type="match status" value="1"/>
</dbReference>
<evidence type="ECO:0000313" key="17">
    <source>
        <dbReference type="EMBL" id="NUU84806.1"/>
    </source>
</evidence>
<evidence type="ECO:0000259" key="16">
    <source>
        <dbReference type="Pfam" id="PF24793"/>
    </source>
</evidence>
<dbReference type="InterPro" id="IPR015338">
    <property type="entry name" value="GT64_dom"/>
</dbReference>
<dbReference type="InterPro" id="IPR056442">
    <property type="entry name" value="GINT1_N"/>
</dbReference>
<dbReference type="Pfam" id="PF09258">
    <property type="entry name" value="Glyco_transf_64"/>
    <property type="match status" value="1"/>
</dbReference>
<dbReference type="FunFam" id="3.90.550.10:FF:000095">
    <property type="entry name" value="Glycosyltransferase family protein 64 protein C5"/>
    <property type="match status" value="1"/>
</dbReference>
<dbReference type="GO" id="GO:0016757">
    <property type="term" value="F:glycosyltransferase activity"/>
    <property type="evidence" value="ECO:0007669"/>
    <property type="project" value="InterPro"/>
</dbReference>
<evidence type="ECO:0000256" key="5">
    <source>
        <dbReference type="ARBA" id="ARBA00008700"/>
    </source>
</evidence>
<keyword evidence="8" id="KW-0479">Metal-binding</keyword>
<evidence type="ECO:0000256" key="6">
    <source>
        <dbReference type="ARBA" id="ARBA00022679"/>
    </source>
</evidence>
<evidence type="ECO:0000256" key="7">
    <source>
        <dbReference type="ARBA" id="ARBA00022692"/>
    </source>
</evidence>
<dbReference type="AlphaFoldDB" id="A0A6M2EL94"/>
<dbReference type="Gene3D" id="3.90.550.10">
    <property type="entry name" value="Spore Coat Polysaccharide Biosynthesis Protein SpsA, Chain A"/>
    <property type="match status" value="1"/>
</dbReference>
<evidence type="ECO:0000256" key="9">
    <source>
        <dbReference type="ARBA" id="ARBA00022989"/>
    </source>
</evidence>
<keyword evidence="10 14" id="KW-0472">Membrane</keyword>
<name>A0A6M2EL94_9ROSI</name>
<evidence type="ECO:0000256" key="8">
    <source>
        <dbReference type="ARBA" id="ARBA00022723"/>
    </source>
</evidence>
<dbReference type="SUPFAM" id="SSF75005">
    <property type="entry name" value="Arabinanase/levansucrase/invertase"/>
    <property type="match status" value="1"/>
</dbReference>
<dbReference type="EMBL" id="GILB01004473">
    <property type="protein sequence ID" value="NUU84806.1"/>
    <property type="molecule type" value="Transcribed_RNA"/>
</dbReference>
<dbReference type="GO" id="GO:0046872">
    <property type="term" value="F:metal ion binding"/>
    <property type="evidence" value="ECO:0007669"/>
    <property type="project" value="UniProtKB-KW"/>
</dbReference>
<feature type="domain" description="Glycosyl transferase 64" evidence="15">
    <location>
        <begin position="541"/>
        <end position="771"/>
    </location>
</feature>
<keyword evidence="9 14" id="KW-1133">Transmembrane helix</keyword>
<keyword evidence="11" id="KW-1015">Disulfide bond</keyword>
<dbReference type="InterPro" id="IPR004263">
    <property type="entry name" value="Exostosin"/>
</dbReference>
<keyword evidence="6" id="KW-0808">Transferase</keyword>
<dbReference type="PANTHER" id="PTHR48261">
    <property type="entry name" value="ACETYLGLUCOSAMINYLTRANSFERASE"/>
    <property type="match status" value="1"/>
</dbReference>